<feature type="region of interest" description="Disordered" evidence="1">
    <location>
        <begin position="22"/>
        <end position="49"/>
    </location>
</feature>
<dbReference type="Proteomes" id="UP001149954">
    <property type="component" value="Unassembled WGS sequence"/>
</dbReference>
<evidence type="ECO:0000313" key="2">
    <source>
        <dbReference type="EMBL" id="KAJ5519556.1"/>
    </source>
</evidence>
<comment type="caution">
    <text evidence="2">The sequence shown here is derived from an EMBL/GenBank/DDBJ whole genome shotgun (WGS) entry which is preliminary data.</text>
</comment>
<accession>A0A9W9Y3L4</accession>
<keyword evidence="3" id="KW-1185">Reference proteome</keyword>
<evidence type="ECO:0000256" key="1">
    <source>
        <dbReference type="SAM" id="MobiDB-lite"/>
    </source>
</evidence>
<name>A0A9W9Y3L4_9EURO</name>
<evidence type="ECO:0000313" key="3">
    <source>
        <dbReference type="Proteomes" id="UP001149954"/>
    </source>
</evidence>
<dbReference type="AlphaFoldDB" id="A0A9W9Y3L4"/>
<dbReference type="EMBL" id="JAPWDS010000001">
    <property type="protein sequence ID" value="KAJ5519556.1"/>
    <property type="molecule type" value="Genomic_DNA"/>
</dbReference>
<dbReference type="OrthoDB" id="4294843at2759"/>
<protein>
    <submittedName>
        <fullName evidence="2">Uncharacterized protein</fullName>
    </submittedName>
</protein>
<sequence>MEEPGAIARAYTSGLRPKDCLGLIPSDTDNPIPNGYYGQELDRTQRGTPPHARELVISPRSQAAHHMGISVQY</sequence>
<reference evidence="2" key="2">
    <citation type="journal article" date="2023" name="IMA Fungus">
        <title>Comparative genomic study of the Penicillium genus elucidates a diverse pangenome and 15 lateral gene transfer events.</title>
        <authorList>
            <person name="Petersen C."/>
            <person name="Sorensen T."/>
            <person name="Nielsen M.R."/>
            <person name="Sondergaard T.E."/>
            <person name="Sorensen J.L."/>
            <person name="Fitzpatrick D.A."/>
            <person name="Frisvad J.C."/>
            <person name="Nielsen K.L."/>
        </authorList>
    </citation>
    <scope>NUCLEOTIDE SEQUENCE</scope>
    <source>
        <strain evidence="2">IBT 29495</strain>
    </source>
</reference>
<proteinExistence type="predicted"/>
<reference evidence="2" key="1">
    <citation type="submission" date="2022-12" db="EMBL/GenBank/DDBJ databases">
        <authorList>
            <person name="Petersen C."/>
        </authorList>
    </citation>
    <scope>NUCLEOTIDE SEQUENCE</scope>
    <source>
        <strain evidence="2">IBT 29495</strain>
    </source>
</reference>
<organism evidence="2 3">
    <name type="scientific">Penicillium fimorum</name>
    <dbReference type="NCBI Taxonomy" id="1882269"/>
    <lineage>
        <taxon>Eukaryota</taxon>
        <taxon>Fungi</taxon>
        <taxon>Dikarya</taxon>
        <taxon>Ascomycota</taxon>
        <taxon>Pezizomycotina</taxon>
        <taxon>Eurotiomycetes</taxon>
        <taxon>Eurotiomycetidae</taxon>
        <taxon>Eurotiales</taxon>
        <taxon>Aspergillaceae</taxon>
        <taxon>Penicillium</taxon>
    </lineage>
</organism>
<gene>
    <name evidence="2" type="ORF">N7463_000009</name>
</gene>